<evidence type="ECO:0000256" key="5">
    <source>
        <dbReference type="ARBA" id="ARBA00022679"/>
    </source>
</evidence>
<evidence type="ECO:0000259" key="18">
    <source>
        <dbReference type="Pfam" id="PF00905"/>
    </source>
</evidence>
<keyword evidence="21" id="KW-1185">Reference proteome</keyword>
<keyword evidence="11 17" id="KW-0472">Membrane</keyword>
<keyword evidence="4" id="KW-0328">Glycosyltransferase</keyword>
<evidence type="ECO:0000256" key="12">
    <source>
        <dbReference type="ARBA" id="ARBA00023268"/>
    </source>
</evidence>
<dbReference type="SUPFAM" id="SSF56601">
    <property type="entry name" value="beta-lactamase/transpeptidase-like"/>
    <property type="match status" value="1"/>
</dbReference>
<evidence type="ECO:0000256" key="7">
    <source>
        <dbReference type="ARBA" id="ARBA00022801"/>
    </source>
</evidence>
<proteinExistence type="predicted"/>
<sequence>MSHLKEAQKKWNKFLHFLEEKRILQKADKTFKVTWNSFLILIVLLLFGACFAVGAGAGYFASLVQKEPVRSYSSMKHQIFNYEETSRMYFAKNQLIGKLRADLDRQEVSLKNISPNVTKAVISTEDRNFYEHDGIVPKAIFRAVFQEVSASDSRSGGSTLTQQLIKNQILTNEVSFDRKAKEILLALRLEKVLSKKEILNAYLNIVPFGRNSSGMNVAGIQAAAQGVFGVDAKNLTLPQAAFLAGMPQNPFVYTPFTNKGEVKKDLSPGVNRMKTVLNRMRTQKVISEKQYKDAITYNVRKNLTTKKKSSYEKYPYLSMEIERRAVDLLARKGAEKDGKNFDKLDKKLKRDYEENATKQMRQQGLNIHTTINKDVYEEMNAAAKKDYLFGSPHYVSKENNKGKKVSVLERQDTGAMLIENRTGAIVGFVGGRNYDRSKTNHATQMIRQNGSTMKPLLDYAPAMEQGKVQPGSILEDKPLQLGGWQVHNFDDRYHGLMTARTALAKSYNTPAVRTYLNSNQAESFHALEKMGFTSLTDEDRTAKAAAIGGIHYGVSVEENTNAYATFANGGNFVDAYLIDKIETQDGKVLYQHKVKPVHVFSPQTSFLMLDMMRDVLKPGGTASPVAGKLAFSADWAGKTGSTQEYRDSWFVATNPNVTLGVWHGYDKPDSIPTGERQISLSLWAAFANAAYKAAPSLVAPSSHFNMPDGIVRRAVCGSVKVSGELCLVKGQLRTDLFNTRFAQDHVKLDTGEYIIANGQRYKAGQGTPKEFIKKGVIIGGELYGNGAGGATMPYSSSPLADNGRAPGGVIASYSAGKVSWSKSADADVIGYRIYQASSPKGPLKKVGSVTSDQASFPASTGIYYVTAVDVSGHESKPSPPVTSGKPTKQQPPKKKKTH</sequence>
<evidence type="ECO:0000256" key="1">
    <source>
        <dbReference type="ARBA" id="ARBA00022475"/>
    </source>
</evidence>
<evidence type="ECO:0000256" key="6">
    <source>
        <dbReference type="ARBA" id="ARBA00022692"/>
    </source>
</evidence>
<dbReference type="InterPro" id="IPR050396">
    <property type="entry name" value="Glycosyltr_51/Transpeptidase"/>
</dbReference>
<feature type="domain" description="Penicillin-binding protein transpeptidase" evidence="18">
    <location>
        <begin position="414"/>
        <end position="655"/>
    </location>
</feature>
<dbReference type="GO" id="GO:0008360">
    <property type="term" value="P:regulation of cell shape"/>
    <property type="evidence" value="ECO:0007669"/>
    <property type="project" value="UniProtKB-KW"/>
</dbReference>
<dbReference type="InterPro" id="IPR036950">
    <property type="entry name" value="PBP_transglycosylase"/>
</dbReference>
<keyword evidence="2" id="KW-0121">Carboxypeptidase</keyword>
<dbReference type="Proteomes" id="UP000004080">
    <property type="component" value="Unassembled WGS sequence"/>
</dbReference>
<dbReference type="GO" id="GO:0030288">
    <property type="term" value="C:outer membrane-bounded periplasmic space"/>
    <property type="evidence" value="ECO:0007669"/>
    <property type="project" value="TreeGrafter"/>
</dbReference>
<gene>
    <name evidence="20" type="ORF">A374_09588</name>
</gene>
<keyword evidence="12" id="KW-0511">Multifunctional enzyme</keyword>
<keyword evidence="13" id="KW-0961">Cell wall biogenesis/degradation</keyword>
<dbReference type="Gene3D" id="2.60.40.10">
    <property type="entry name" value="Immunoglobulins"/>
    <property type="match status" value="1"/>
</dbReference>
<keyword evidence="5" id="KW-0808">Transferase</keyword>
<evidence type="ECO:0000256" key="13">
    <source>
        <dbReference type="ARBA" id="ARBA00023316"/>
    </source>
</evidence>
<evidence type="ECO:0000256" key="8">
    <source>
        <dbReference type="ARBA" id="ARBA00022960"/>
    </source>
</evidence>
<evidence type="ECO:0000256" key="9">
    <source>
        <dbReference type="ARBA" id="ARBA00022984"/>
    </source>
</evidence>
<dbReference type="GO" id="GO:0009002">
    <property type="term" value="F:serine-type D-Ala-D-Ala carboxypeptidase activity"/>
    <property type="evidence" value="ECO:0007669"/>
    <property type="project" value="UniProtKB-EC"/>
</dbReference>
<dbReference type="OrthoDB" id="9766909at2"/>
<evidence type="ECO:0000313" key="20">
    <source>
        <dbReference type="EMBL" id="EIT85479.1"/>
    </source>
</evidence>
<dbReference type="GO" id="GO:0009252">
    <property type="term" value="P:peptidoglycan biosynthetic process"/>
    <property type="evidence" value="ECO:0007669"/>
    <property type="project" value="UniProtKB-KW"/>
</dbReference>
<keyword evidence="7" id="KW-0378">Hydrolase</keyword>
<dbReference type="SUPFAM" id="SSF53955">
    <property type="entry name" value="Lysozyme-like"/>
    <property type="match status" value="1"/>
</dbReference>
<evidence type="ECO:0000256" key="3">
    <source>
        <dbReference type="ARBA" id="ARBA00022670"/>
    </source>
</evidence>
<keyword evidence="1" id="KW-1003">Cell membrane</keyword>
<dbReference type="Gene3D" id="3.90.1310.40">
    <property type="match status" value="1"/>
</dbReference>
<comment type="catalytic activity">
    <reaction evidence="15">
        <text>[GlcNAc-(1-&gt;4)-Mur2Ac(oyl-L-Ala-gamma-D-Glu-L-Lys-D-Ala-D-Ala)](n)-di-trans,octa-cis-undecaprenyl diphosphate + beta-D-GlcNAc-(1-&gt;4)-Mur2Ac(oyl-L-Ala-gamma-D-Glu-L-Lys-D-Ala-D-Ala)-di-trans,octa-cis-undecaprenyl diphosphate = [GlcNAc-(1-&gt;4)-Mur2Ac(oyl-L-Ala-gamma-D-Glu-L-Lys-D-Ala-D-Ala)](n+1)-di-trans,octa-cis-undecaprenyl diphosphate + di-trans,octa-cis-undecaprenyl diphosphate + H(+)</text>
        <dbReference type="Rhea" id="RHEA:23708"/>
        <dbReference type="Rhea" id="RHEA-COMP:9602"/>
        <dbReference type="Rhea" id="RHEA-COMP:9603"/>
        <dbReference type="ChEBI" id="CHEBI:15378"/>
        <dbReference type="ChEBI" id="CHEBI:58405"/>
        <dbReference type="ChEBI" id="CHEBI:60033"/>
        <dbReference type="ChEBI" id="CHEBI:78435"/>
        <dbReference type="EC" id="2.4.99.28"/>
    </reaction>
</comment>
<evidence type="ECO:0000256" key="16">
    <source>
        <dbReference type="SAM" id="MobiDB-lite"/>
    </source>
</evidence>
<evidence type="ECO:0000256" key="15">
    <source>
        <dbReference type="ARBA" id="ARBA00049902"/>
    </source>
</evidence>
<dbReference type="GO" id="GO:0071555">
    <property type="term" value="P:cell wall organization"/>
    <property type="evidence" value="ECO:0007669"/>
    <property type="project" value="UniProtKB-KW"/>
</dbReference>
<organism evidence="20 21">
    <name type="scientific">Fictibacillus macauensis ZFHKF-1</name>
    <dbReference type="NCBI Taxonomy" id="1196324"/>
    <lineage>
        <taxon>Bacteria</taxon>
        <taxon>Bacillati</taxon>
        <taxon>Bacillota</taxon>
        <taxon>Bacilli</taxon>
        <taxon>Bacillales</taxon>
        <taxon>Fictibacillaceae</taxon>
        <taxon>Fictibacillus</taxon>
    </lineage>
</organism>
<evidence type="ECO:0000256" key="17">
    <source>
        <dbReference type="SAM" id="Phobius"/>
    </source>
</evidence>
<dbReference type="GO" id="GO:0008658">
    <property type="term" value="F:penicillin binding"/>
    <property type="evidence" value="ECO:0007669"/>
    <property type="project" value="InterPro"/>
</dbReference>
<dbReference type="EMBL" id="AKKV01000025">
    <property type="protein sequence ID" value="EIT85479.1"/>
    <property type="molecule type" value="Genomic_DNA"/>
</dbReference>
<keyword evidence="8" id="KW-0133">Cell shape</keyword>
<dbReference type="eggNOG" id="COG0744">
    <property type="taxonomic scope" value="Bacteria"/>
</dbReference>
<evidence type="ECO:0000256" key="11">
    <source>
        <dbReference type="ARBA" id="ARBA00023136"/>
    </source>
</evidence>
<feature type="domain" description="Glycosyl transferase family 51" evidence="19">
    <location>
        <begin position="93"/>
        <end position="280"/>
    </location>
</feature>
<dbReference type="InterPro" id="IPR001264">
    <property type="entry name" value="Glyco_trans_51"/>
</dbReference>
<evidence type="ECO:0000259" key="19">
    <source>
        <dbReference type="Pfam" id="PF00912"/>
    </source>
</evidence>
<evidence type="ECO:0000313" key="21">
    <source>
        <dbReference type="Proteomes" id="UP000004080"/>
    </source>
</evidence>
<feature type="region of interest" description="Disordered" evidence="16">
    <location>
        <begin position="872"/>
        <end position="898"/>
    </location>
</feature>
<feature type="transmembrane region" description="Helical" evidence="17">
    <location>
        <begin position="38"/>
        <end position="61"/>
    </location>
</feature>
<dbReference type="GO" id="GO:0006508">
    <property type="term" value="P:proteolysis"/>
    <property type="evidence" value="ECO:0007669"/>
    <property type="project" value="UniProtKB-KW"/>
</dbReference>
<dbReference type="InterPro" id="IPR012338">
    <property type="entry name" value="Beta-lactam/transpept-like"/>
</dbReference>
<dbReference type="STRING" id="1196324.A374_09588"/>
<keyword evidence="10 17" id="KW-1133">Transmembrane helix</keyword>
<evidence type="ECO:0000256" key="10">
    <source>
        <dbReference type="ARBA" id="ARBA00022989"/>
    </source>
</evidence>
<dbReference type="Gene3D" id="1.10.3810.10">
    <property type="entry name" value="Biosynthetic peptidoglycan transglycosylase-like"/>
    <property type="match status" value="1"/>
</dbReference>
<evidence type="ECO:0000256" key="4">
    <source>
        <dbReference type="ARBA" id="ARBA00022676"/>
    </source>
</evidence>
<keyword evidence="9" id="KW-0573">Peptidoglycan synthesis</keyword>
<dbReference type="PANTHER" id="PTHR32282:SF32">
    <property type="entry name" value="PENICILLIN-BINDING PROTEIN 2A"/>
    <property type="match status" value="1"/>
</dbReference>
<dbReference type="InterPro" id="IPR001460">
    <property type="entry name" value="PCN-bd_Tpept"/>
</dbReference>
<dbReference type="PANTHER" id="PTHR32282">
    <property type="entry name" value="BINDING PROTEIN TRANSPEPTIDASE, PUTATIVE-RELATED"/>
    <property type="match status" value="1"/>
</dbReference>
<dbReference type="Pfam" id="PF00912">
    <property type="entry name" value="Transgly"/>
    <property type="match status" value="1"/>
</dbReference>
<accession>I8AJ30</accession>
<comment type="catalytic activity">
    <reaction evidence="14">
        <text>Preferential cleavage: (Ac)2-L-Lys-D-Ala-|-D-Ala. Also transpeptidation of peptidyl-alanyl moieties that are N-acyl substituents of D-alanine.</text>
        <dbReference type="EC" id="3.4.16.4"/>
    </reaction>
</comment>
<evidence type="ECO:0000256" key="14">
    <source>
        <dbReference type="ARBA" id="ARBA00034000"/>
    </source>
</evidence>
<dbReference type="Pfam" id="PF00905">
    <property type="entry name" value="Transpeptidase"/>
    <property type="match status" value="1"/>
</dbReference>
<reference evidence="20 21" key="1">
    <citation type="journal article" date="2012" name="J. Bacteriol.">
        <title>Genome of Bacillus macauensis ZFHKF-1, a Long-Chain-Forming Bacterium.</title>
        <authorList>
            <person name="Cai L."/>
            <person name="Zhang T."/>
        </authorList>
    </citation>
    <scope>NUCLEOTIDE SEQUENCE [LARGE SCALE GENOMIC DNA]</scope>
    <source>
        <strain evidence="20 21">ZFHKF-1</strain>
    </source>
</reference>
<dbReference type="PATRIC" id="fig|1196324.3.peg.1957"/>
<dbReference type="InterPro" id="IPR023346">
    <property type="entry name" value="Lysozyme-like_dom_sf"/>
</dbReference>
<dbReference type="RefSeq" id="WP_007202004.1">
    <property type="nucleotide sequence ID" value="NZ_AKKV01000025.1"/>
</dbReference>
<dbReference type="GO" id="GO:0008955">
    <property type="term" value="F:peptidoglycan glycosyltransferase activity"/>
    <property type="evidence" value="ECO:0007669"/>
    <property type="project" value="UniProtKB-EC"/>
</dbReference>
<dbReference type="Gene3D" id="3.40.710.10">
    <property type="entry name" value="DD-peptidase/beta-lactamase superfamily"/>
    <property type="match status" value="1"/>
</dbReference>
<comment type="caution">
    <text evidence="20">The sequence shown here is derived from an EMBL/GenBank/DDBJ whole genome shotgun (WGS) entry which is preliminary data.</text>
</comment>
<keyword evidence="6 17" id="KW-0812">Transmembrane</keyword>
<protein>
    <submittedName>
        <fullName evidence="20">Penicillin-binding protein</fullName>
    </submittedName>
</protein>
<name>I8AJ30_9BACL</name>
<keyword evidence="3" id="KW-0645">Protease</keyword>
<dbReference type="AlphaFoldDB" id="I8AJ30"/>
<evidence type="ECO:0000256" key="2">
    <source>
        <dbReference type="ARBA" id="ARBA00022645"/>
    </source>
</evidence>
<dbReference type="InterPro" id="IPR013783">
    <property type="entry name" value="Ig-like_fold"/>
</dbReference>